<protein>
    <submittedName>
        <fullName evidence="4">Ig kappa chain V-I region Walker</fullName>
    </submittedName>
</protein>
<keyword evidence="1" id="KW-0732">Signal</keyword>
<proteinExistence type="predicted"/>
<dbReference type="PANTHER" id="PTHR23268:SF124">
    <property type="entry name" value="IG-LIKE DOMAIN-CONTAINING PROTEIN"/>
    <property type="match status" value="1"/>
</dbReference>
<dbReference type="CDD" id="cd00099">
    <property type="entry name" value="IgV"/>
    <property type="match status" value="1"/>
</dbReference>
<dbReference type="InterPro" id="IPR050413">
    <property type="entry name" value="TCR_beta_variable"/>
</dbReference>
<dbReference type="GO" id="GO:0002376">
    <property type="term" value="P:immune system process"/>
    <property type="evidence" value="ECO:0007669"/>
    <property type="project" value="UniProtKB-KW"/>
</dbReference>
<dbReference type="InterPro" id="IPR007110">
    <property type="entry name" value="Ig-like_dom"/>
</dbReference>
<dbReference type="InterPro" id="IPR013783">
    <property type="entry name" value="Ig-like_fold"/>
</dbReference>
<organism evidence="4 5">
    <name type="scientific">Pelobates cultripes</name>
    <name type="common">Western spadefoot toad</name>
    <dbReference type="NCBI Taxonomy" id="61616"/>
    <lineage>
        <taxon>Eukaryota</taxon>
        <taxon>Metazoa</taxon>
        <taxon>Chordata</taxon>
        <taxon>Craniata</taxon>
        <taxon>Vertebrata</taxon>
        <taxon>Euteleostomi</taxon>
        <taxon>Amphibia</taxon>
        <taxon>Batrachia</taxon>
        <taxon>Anura</taxon>
        <taxon>Pelobatoidea</taxon>
        <taxon>Pelobatidae</taxon>
        <taxon>Pelobates</taxon>
    </lineage>
</organism>
<dbReference type="EMBL" id="OW240922">
    <property type="protein sequence ID" value="CAH2322628.1"/>
    <property type="molecule type" value="Genomic_DNA"/>
</dbReference>
<evidence type="ECO:0000313" key="5">
    <source>
        <dbReference type="Proteomes" id="UP001295444"/>
    </source>
</evidence>
<keyword evidence="2" id="KW-0391">Immunity</keyword>
<sequence length="112" mass="12871">MTLLLHRGFFAAEVKQTPLFKIPSLGENVSLICSHEDSSFIYKYWYRQEKGKALVFIGQMYRETVTMDTLVENKMSIKPDGFMKSLLTIHNFMVEDSAAYYCASSIHSEMIA</sequence>
<dbReference type="PANTHER" id="PTHR23268">
    <property type="entry name" value="T-CELL RECEPTOR BETA CHAIN"/>
    <property type="match status" value="1"/>
</dbReference>
<evidence type="ECO:0000313" key="4">
    <source>
        <dbReference type="EMBL" id="CAH2322628.1"/>
    </source>
</evidence>
<dbReference type="GO" id="GO:0007166">
    <property type="term" value="P:cell surface receptor signaling pathway"/>
    <property type="evidence" value="ECO:0007669"/>
    <property type="project" value="TreeGrafter"/>
</dbReference>
<dbReference type="Pfam" id="PF07686">
    <property type="entry name" value="V-set"/>
    <property type="match status" value="1"/>
</dbReference>
<dbReference type="AlphaFoldDB" id="A0AAD1TB49"/>
<dbReference type="PROSITE" id="PS50835">
    <property type="entry name" value="IG_LIKE"/>
    <property type="match status" value="1"/>
</dbReference>
<dbReference type="SUPFAM" id="SSF48726">
    <property type="entry name" value="Immunoglobulin"/>
    <property type="match status" value="1"/>
</dbReference>
<gene>
    <name evidence="4" type="ORF">PECUL_23A002862</name>
</gene>
<evidence type="ECO:0000259" key="3">
    <source>
        <dbReference type="PROSITE" id="PS50835"/>
    </source>
</evidence>
<keyword evidence="5" id="KW-1185">Reference proteome</keyword>
<dbReference type="SMART" id="SM00406">
    <property type="entry name" value="IGv"/>
    <property type="match status" value="1"/>
</dbReference>
<accession>A0AAD1TB49</accession>
<dbReference type="InterPro" id="IPR013106">
    <property type="entry name" value="Ig_V-set"/>
</dbReference>
<evidence type="ECO:0000256" key="2">
    <source>
        <dbReference type="ARBA" id="ARBA00022859"/>
    </source>
</evidence>
<name>A0AAD1TB49_PELCU</name>
<dbReference type="InterPro" id="IPR036179">
    <property type="entry name" value="Ig-like_dom_sf"/>
</dbReference>
<reference evidence="4" key="1">
    <citation type="submission" date="2022-03" db="EMBL/GenBank/DDBJ databases">
        <authorList>
            <person name="Alioto T."/>
            <person name="Alioto T."/>
            <person name="Gomez Garrido J."/>
        </authorList>
    </citation>
    <scope>NUCLEOTIDE SEQUENCE</scope>
</reference>
<feature type="domain" description="Ig-like" evidence="3">
    <location>
        <begin position="26"/>
        <end position="112"/>
    </location>
</feature>
<dbReference type="Proteomes" id="UP001295444">
    <property type="component" value="Chromosome 11"/>
</dbReference>
<dbReference type="GO" id="GO:0005886">
    <property type="term" value="C:plasma membrane"/>
    <property type="evidence" value="ECO:0007669"/>
    <property type="project" value="TreeGrafter"/>
</dbReference>
<dbReference type="Gene3D" id="2.60.40.10">
    <property type="entry name" value="Immunoglobulins"/>
    <property type="match status" value="1"/>
</dbReference>
<evidence type="ECO:0000256" key="1">
    <source>
        <dbReference type="ARBA" id="ARBA00022729"/>
    </source>
</evidence>